<dbReference type="SUPFAM" id="SSF52540">
    <property type="entry name" value="P-loop containing nucleoside triphosphate hydrolases"/>
    <property type="match status" value="1"/>
</dbReference>
<organism evidence="1 2">
    <name type="scientific">Diatrype stigma</name>
    <dbReference type="NCBI Taxonomy" id="117547"/>
    <lineage>
        <taxon>Eukaryota</taxon>
        <taxon>Fungi</taxon>
        <taxon>Dikarya</taxon>
        <taxon>Ascomycota</taxon>
        <taxon>Pezizomycotina</taxon>
        <taxon>Sordariomycetes</taxon>
        <taxon>Xylariomycetidae</taxon>
        <taxon>Xylariales</taxon>
        <taxon>Diatrypaceae</taxon>
        <taxon>Diatrype</taxon>
    </lineage>
</organism>
<dbReference type="InterPro" id="IPR027417">
    <property type="entry name" value="P-loop_NTPase"/>
</dbReference>
<evidence type="ECO:0000313" key="1">
    <source>
        <dbReference type="EMBL" id="KAK7751523.1"/>
    </source>
</evidence>
<reference evidence="1 2" key="1">
    <citation type="submission" date="2024-02" db="EMBL/GenBank/DDBJ databases">
        <title>De novo assembly and annotation of 12 fungi associated with fruit tree decline syndrome in Ontario, Canada.</title>
        <authorList>
            <person name="Sulman M."/>
            <person name="Ellouze W."/>
            <person name="Ilyukhin E."/>
        </authorList>
    </citation>
    <scope>NUCLEOTIDE SEQUENCE [LARGE SCALE GENOMIC DNA]</scope>
    <source>
        <strain evidence="1 2">M11/M66-122</strain>
    </source>
</reference>
<evidence type="ECO:0008006" key="3">
    <source>
        <dbReference type="Google" id="ProtNLM"/>
    </source>
</evidence>
<dbReference type="EMBL" id="JAKJXP020000049">
    <property type="protein sequence ID" value="KAK7751523.1"/>
    <property type="molecule type" value="Genomic_DNA"/>
</dbReference>
<accession>A0AAN9V0Z3</accession>
<sequence>MAPNNLEHRARPYLFSIGIGAASGAGKSTTSALIRQVLQNAIKRASVEVGQEILLDRSVTEVRIAVQDSHFIPPNDQKWPFIQLPDPASSGTQSSITVPDRECVEAINFANLHAEVLRTGTTGWDDTSSQINSMSPLTESLNLATSILQKALMCCYTHWRDAGSVDGPFFKIRPEDGLPTLSCSFTIVEGHLILAQPSEKLPDDAEYRVFVAKQRGEQDDLKRLIDVKLFLPVSKETSFQRRFQRPAYQDRSEANPEGRLPEHFWAYKPYFEHVFASYTDLHRHLLSSANPEKDHGVHVRPESIDSLGDTLVWCSHVIAQAIMIKEGTSDI</sequence>
<dbReference type="Gene3D" id="3.40.50.300">
    <property type="entry name" value="P-loop containing nucleotide triphosphate hydrolases"/>
    <property type="match status" value="1"/>
</dbReference>
<dbReference type="AlphaFoldDB" id="A0AAN9V0Z3"/>
<evidence type="ECO:0000313" key="2">
    <source>
        <dbReference type="Proteomes" id="UP001320420"/>
    </source>
</evidence>
<comment type="caution">
    <text evidence="1">The sequence shown here is derived from an EMBL/GenBank/DDBJ whole genome shotgun (WGS) entry which is preliminary data.</text>
</comment>
<name>A0AAN9V0Z3_9PEZI</name>
<gene>
    <name evidence="1" type="ORF">SLS62_006610</name>
</gene>
<dbReference type="Proteomes" id="UP001320420">
    <property type="component" value="Unassembled WGS sequence"/>
</dbReference>
<keyword evidence="2" id="KW-1185">Reference proteome</keyword>
<protein>
    <recommendedName>
        <fullName evidence="3">Uridine kinase</fullName>
    </recommendedName>
</protein>
<proteinExistence type="predicted"/>